<evidence type="ECO:0000313" key="5">
    <source>
        <dbReference type="Proteomes" id="UP000252387"/>
    </source>
</evidence>
<keyword evidence="5" id="KW-1185">Reference proteome</keyword>
<proteinExistence type="predicted"/>
<dbReference type="PANTHER" id="PTHR48081:SF9">
    <property type="entry name" value="CARBOXYLESTERASE"/>
    <property type="match status" value="1"/>
</dbReference>
<reference evidence="4 5" key="1">
    <citation type="submission" date="2018-05" db="EMBL/GenBank/DDBJ databases">
        <title>Draft genome sequence of Rhodanobacter denitrificans Yn1 isolated from gold copper mine.</title>
        <authorList>
            <person name="Yang N."/>
            <person name="Mazhar H.S."/>
            <person name="Rensing C."/>
        </authorList>
    </citation>
    <scope>NUCLEOTIDE SEQUENCE [LARGE SCALE GENOMIC DNA]</scope>
    <source>
        <strain evidence="4 5">Yn1</strain>
    </source>
</reference>
<evidence type="ECO:0000259" key="3">
    <source>
        <dbReference type="Pfam" id="PF20434"/>
    </source>
</evidence>
<organism evidence="4 5">
    <name type="scientific">Rhodanobacter denitrificans</name>
    <dbReference type="NCBI Taxonomy" id="666685"/>
    <lineage>
        <taxon>Bacteria</taxon>
        <taxon>Pseudomonadati</taxon>
        <taxon>Pseudomonadota</taxon>
        <taxon>Gammaproteobacteria</taxon>
        <taxon>Lysobacterales</taxon>
        <taxon>Rhodanobacteraceae</taxon>
        <taxon>Rhodanobacter</taxon>
    </lineage>
</organism>
<name>A0A368KIC8_9GAMM</name>
<dbReference type="Proteomes" id="UP000252387">
    <property type="component" value="Unassembled WGS sequence"/>
</dbReference>
<protein>
    <submittedName>
        <fullName evidence="4">Alpha/beta hydrolase</fullName>
    </submittedName>
</protein>
<evidence type="ECO:0000256" key="1">
    <source>
        <dbReference type="ARBA" id="ARBA00022801"/>
    </source>
</evidence>
<sequence>MPSNPTFAPHHAGRRGLLVTVLLLFGNASLTGCQATVFRSLNAISSKADVVVRRDVTYDPAHRLALDVYRPRDAHDAPVVVFFYGGSWKSGKRQWYHWAGEALARRGLVVVIPDYRQWPQVRLDGFMRDAAHAVAWAHAHAAEYGGNPASLFLMGHSAGAHIGALLATDAHWLAGVGMQPRQLAGFIGLAGPYDFLPLKDPDFVDMFGSTPAAQLRSQPVHFVDGDEPPMLLMQGTTDKVVWPRNATSLAAALQRKDEPVETKMYPDIGHAAILLAISRPFRRKAPVLDDAVQFIRKHAVKKPTEVDTTRHFFDTPARLSPGHANSSAIPRNSAPRQS</sequence>
<dbReference type="InterPro" id="IPR050300">
    <property type="entry name" value="GDXG_lipolytic_enzyme"/>
</dbReference>
<feature type="region of interest" description="Disordered" evidence="2">
    <location>
        <begin position="314"/>
        <end position="338"/>
    </location>
</feature>
<feature type="domain" description="BD-FAE-like" evidence="3">
    <location>
        <begin position="66"/>
        <end position="253"/>
    </location>
</feature>
<accession>A0A368KIC8</accession>
<dbReference type="GO" id="GO:0016787">
    <property type="term" value="F:hydrolase activity"/>
    <property type="evidence" value="ECO:0007669"/>
    <property type="project" value="UniProtKB-KW"/>
</dbReference>
<dbReference type="OrthoDB" id="9771666at2"/>
<dbReference type="SUPFAM" id="SSF53474">
    <property type="entry name" value="alpha/beta-Hydrolases"/>
    <property type="match status" value="1"/>
</dbReference>
<keyword evidence="1 4" id="KW-0378">Hydrolase</keyword>
<dbReference type="EMBL" id="QFWQ01000004">
    <property type="protein sequence ID" value="RCS30463.1"/>
    <property type="molecule type" value="Genomic_DNA"/>
</dbReference>
<comment type="caution">
    <text evidence="4">The sequence shown here is derived from an EMBL/GenBank/DDBJ whole genome shotgun (WGS) entry which is preliminary data.</text>
</comment>
<dbReference type="Pfam" id="PF20434">
    <property type="entry name" value="BD-FAE"/>
    <property type="match status" value="1"/>
</dbReference>
<dbReference type="AlphaFoldDB" id="A0A368KIC8"/>
<feature type="compositionally biased region" description="Polar residues" evidence="2">
    <location>
        <begin position="323"/>
        <end position="338"/>
    </location>
</feature>
<evidence type="ECO:0000256" key="2">
    <source>
        <dbReference type="SAM" id="MobiDB-lite"/>
    </source>
</evidence>
<dbReference type="InterPro" id="IPR049492">
    <property type="entry name" value="BD-FAE-like_dom"/>
</dbReference>
<dbReference type="PANTHER" id="PTHR48081">
    <property type="entry name" value="AB HYDROLASE SUPERFAMILY PROTEIN C4A8.06C"/>
    <property type="match status" value="1"/>
</dbReference>
<gene>
    <name evidence="4" type="ORF">DEO45_06445</name>
</gene>
<dbReference type="Gene3D" id="3.40.50.1820">
    <property type="entry name" value="alpha/beta hydrolase"/>
    <property type="match status" value="1"/>
</dbReference>
<evidence type="ECO:0000313" key="4">
    <source>
        <dbReference type="EMBL" id="RCS30463.1"/>
    </source>
</evidence>
<dbReference type="InterPro" id="IPR029058">
    <property type="entry name" value="AB_hydrolase_fold"/>
</dbReference>